<feature type="binding site" evidence="2">
    <location>
        <position position="245"/>
    </location>
    <ligand>
        <name>substrate</name>
    </ligand>
</feature>
<evidence type="ECO:0000256" key="2">
    <source>
        <dbReference type="PIRSR" id="PIRSR620023-2"/>
    </source>
</evidence>
<feature type="binding site" evidence="2">
    <location>
        <position position="145"/>
    </location>
    <ligand>
        <name>substrate</name>
    </ligand>
</feature>
<dbReference type="GO" id="GO:0016758">
    <property type="term" value="F:hexosyltransferase activity"/>
    <property type="evidence" value="ECO:0007669"/>
    <property type="project" value="InterPro"/>
</dbReference>
<gene>
    <name evidence="4" type="ORF">SAMN02745207_02718</name>
</gene>
<protein>
    <submittedName>
        <fullName evidence="4">UDP-2,4-diacetamido-2,4,6-trideoxy-beta-L-altropyranose hydrolase</fullName>
    </submittedName>
</protein>
<keyword evidence="4" id="KW-0378">Hydrolase</keyword>
<dbReference type="GO" id="GO:0016787">
    <property type="term" value="F:hydrolase activity"/>
    <property type="evidence" value="ECO:0007669"/>
    <property type="project" value="UniProtKB-KW"/>
</dbReference>
<dbReference type="Pfam" id="PF04101">
    <property type="entry name" value="Glyco_tran_28_C"/>
    <property type="match status" value="1"/>
</dbReference>
<evidence type="ECO:0000313" key="5">
    <source>
        <dbReference type="Proteomes" id="UP000184447"/>
    </source>
</evidence>
<organism evidence="4 5">
    <name type="scientific">Clostridium grantii DSM 8605</name>
    <dbReference type="NCBI Taxonomy" id="1121316"/>
    <lineage>
        <taxon>Bacteria</taxon>
        <taxon>Bacillati</taxon>
        <taxon>Bacillota</taxon>
        <taxon>Clostridia</taxon>
        <taxon>Eubacteriales</taxon>
        <taxon>Clostridiaceae</taxon>
        <taxon>Clostridium</taxon>
    </lineage>
</organism>
<evidence type="ECO:0000313" key="4">
    <source>
        <dbReference type="EMBL" id="SHH83265.1"/>
    </source>
</evidence>
<dbReference type="EMBL" id="FQXM01000015">
    <property type="protein sequence ID" value="SHH83265.1"/>
    <property type="molecule type" value="Genomic_DNA"/>
</dbReference>
<evidence type="ECO:0000256" key="1">
    <source>
        <dbReference type="PIRSR" id="PIRSR620023-1"/>
    </source>
</evidence>
<accession>A0A1M5W720</accession>
<dbReference type="InterPro" id="IPR007235">
    <property type="entry name" value="Glyco_trans_28_C"/>
</dbReference>
<proteinExistence type="predicted"/>
<dbReference type="OrthoDB" id="9805604at2"/>
<reference evidence="4 5" key="1">
    <citation type="submission" date="2016-11" db="EMBL/GenBank/DDBJ databases">
        <authorList>
            <person name="Jaros S."/>
            <person name="Januszkiewicz K."/>
            <person name="Wedrychowicz H."/>
        </authorList>
    </citation>
    <scope>NUCLEOTIDE SEQUENCE [LARGE SCALE GENOMIC DNA]</scope>
    <source>
        <strain evidence="4 5">DSM 8605</strain>
    </source>
</reference>
<dbReference type="Proteomes" id="UP000184447">
    <property type="component" value="Unassembled WGS sequence"/>
</dbReference>
<name>A0A1M5W720_9CLOT</name>
<dbReference type="RefSeq" id="WP_073338964.1">
    <property type="nucleotide sequence ID" value="NZ_FQXM01000015.1"/>
</dbReference>
<dbReference type="Gene3D" id="3.40.50.11190">
    <property type="match status" value="1"/>
</dbReference>
<feature type="domain" description="Glycosyl transferase family 28 C-terminal" evidence="3">
    <location>
        <begin position="164"/>
        <end position="295"/>
    </location>
</feature>
<evidence type="ECO:0000259" key="3">
    <source>
        <dbReference type="Pfam" id="PF04101"/>
    </source>
</evidence>
<dbReference type="Gene3D" id="3.40.50.2000">
    <property type="entry name" value="Glycogen Phosphorylase B"/>
    <property type="match status" value="1"/>
</dbReference>
<keyword evidence="5" id="KW-1185">Reference proteome</keyword>
<dbReference type="InterPro" id="IPR020023">
    <property type="entry name" value="PseG"/>
</dbReference>
<dbReference type="NCBIfam" id="TIGR03590">
    <property type="entry name" value="PseG"/>
    <property type="match status" value="1"/>
</dbReference>
<dbReference type="STRING" id="1121316.SAMN02745207_02718"/>
<dbReference type="AlphaFoldDB" id="A0A1M5W720"/>
<sequence length="332" mass="37750">MKVYIFTEGSSKIGYGHIVRCSALYQELEKRNIDVEFVINGGKEIAEVEVLEGKKKLIKNWLSKDFLINLLKEDSYSIVDSYLAEQYIYEIISSNSTKALFIDDNARINYPDGIVVNPSIYTDELDYSNSGNIDYLLGSKYVILRDSFKSGRRKCIKKDIEEILIVLGGSDIRNLTPKILSSLKVEYPNITKNVIIGKGFCNIEQIKSVKDKNINYYYNIDGNQMKELMLKSDLAISAAGQTIYELIKTETPFIPIQVIENQNNNIKGLLKYNIAHKVLKSQSDNIIDELLKEVKYLINYQTRLTLNIKLTGFIDGLGSARIINKLLGIDEL</sequence>
<feature type="active site" description="Proton acceptor" evidence="1">
    <location>
        <position position="17"/>
    </location>
</feature>